<dbReference type="PANTHER" id="PTHR24223:SF456">
    <property type="entry name" value="MULTIDRUG RESISTANCE-ASSOCIATED PROTEIN LETHAL(2)03659"/>
    <property type="match status" value="1"/>
</dbReference>
<keyword evidence="8" id="KW-0472">Membrane</keyword>
<dbReference type="Gene3D" id="1.20.1560.10">
    <property type="entry name" value="ABC transporter type 1, transmembrane domain"/>
    <property type="match status" value="1"/>
</dbReference>
<dbReference type="GO" id="GO:0140359">
    <property type="term" value="F:ABC-type transporter activity"/>
    <property type="evidence" value="ECO:0007669"/>
    <property type="project" value="InterPro"/>
</dbReference>
<comment type="subcellular location">
    <subcellularLocation>
        <location evidence="1">Membrane</location>
        <topology evidence="1">Multi-pass membrane protein</topology>
    </subcellularLocation>
</comment>
<dbReference type="PROSITE" id="PS50929">
    <property type="entry name" value="ABC_TM1F"/>
    <property type="match status" value="1"/>
</dbReference>
<feature type="domain" description="ABC transmembrane type-1" evidence="9">
    <location>
        <begin position="1"/>
        <end position="82"/>
    </location>
</feature>
<evidence type="ECO:0000256" key="2">
    <source>
        <dbReference type="ARBA" id="ARBA00009726"/>
    </source>
</evidence>
<name>A0AAD5X5R8_9FUNG</name>
<dbReference type="InterPro" id="IPR036640">
    <property type="entry name" value="ABC1_TM_sf"/>
</dbReference>
<proteinExistence type="inferred from homology"/>
<evidence type="ECO:0000313" key="10">
    <source>
        <dbReference type="EMBL" id="KAJ3080179.1"/>
    </source>
</evidence>
<evidence type="ECO:0000256" key="8">
    <source>
        <dbReference type="ARBA" id="ARBA00023136"/>
    </source>
</evidence>
<accession>A0AAD5X5R8</accession>
<dbReference type="SUPFAM" id="SSF90123">
    <property type="entry name" value="ABC transporter transmembrane region"/>
    <property type="match status" value="1"/>
</dbReference>
<keyword evidence="7" id="KW-1133">Transmembrane helix</keyword>
<dbReference type="InterPro" id="IPR050173">
    <property type="entry name" value="ABC_transporter_C-like"/>
</dbReference>
<comment type="caution">
    <text evidence="10">The sequence shown here is derived from an EMBL/GenBank/DDBJ whole genome shotgun (WGS) entry which is preliminary data.</text>
</comment>
<dbReference type="EMBL" id="JADGJH010005548">
    <property type="protein sequence ID" value="KAJ3080179.1"/>
    <property type="molecule type" value="Genomic_DNA"/>
</dbReference>
<evidence type="ECO:0000313" key="11">
    <source>
        <dbReference type="Proteomes" id="UP001211907"/>
    </source>
</evidence>
<reference evidence="10" key="1">
    <citation type="submission" date="2020-05" db="EMBL/GenBank/DDBJ databases">
        <title>Phylogenomic resolution of chytrid fungi.</title>
        <authorList>
            <person name="Stajich J.E."/>
            <person name="Amses K."/>
            <person name="Simmons R."/>
            <person name="Seto K."/>
            <person name="Myers J."/>
            <person name="Bonds A."/>
            <person name="Quandt C.A."/>
            <person name="Barry K."/>
            <person name="Liu P."/>
            <person name="Grigoriev I."/>
            <person name="Longcore J.E."/>
            <person name="James T.Y."/>
        </authorList>
    </citation>
    <scope>NUCLEOTIDE SEQUENCE</scope>
    <source>
        <strain evidence="10">JEL0513</strain>
    </source>
</reference>
<dbReference type="GO" id="GO:0005524">
    <property type="term" value="F:ATP binding"/>
    <property type="evidence" value="ECO:0007669"/>
    <property type="project" value="UniProtKB-KW"/>
</dbReference>
<protein>
    <submittedName>
        <fullName evidence="10">Multidrug resistance-associated protein 7</fullName>
    </submittedName>
</protein>
<sequence>MDIRVKLIQEVLLGIRVVKMYAWEESFKCLISNARSEELKHVRGFLFSRSIVNGISESVPIIAMLSSFVCYTLLGNELTADK</sequence>
<evidence type="ECO:0000256" key="7">
    <source>
        <dbReference type="ARBA" id="ARBA00022989"/>
    </source>
</evidence>
<comment type="similarity">
    <text evidence="2">Belongs to the ABC transporter superfamily. ABCC family. Conjugate transporter (TC 3.A.1.208) subfamily.</text>
</comment>
<keyword evidence="4" id="KW-0812">Transmembrane</keyword>
<feature type="non-terminal residue" evidence="10">
    <location>
        <position position="82"/>
    </location>
</feature>
<dbReference type="PANTHER" id="PTHR24223">
    <property type="entry name" value="ATP-BINDING CASSETTE SUB-FAMILY C"/>
    <property type="match status" value="1"/>
</dbReference>
<evidence type="ECO:0000256" key="4">
    <source>
        <dbReference type="ARBA" id="ARBA00022692"/>
    </source>
</evidence>
<keyword evidence="6" id="KW-0067">ATP-binding</keyword>
<gene>
    <name evidence="10" type="primary">ABCC10_2</name>
    <name evidence="10" type="ORF">HK100_010207</name>
</gene>
<organism evidence="10 11">
    <name type="scientific">Physocladia obscura</name>
    <dbReference type="NCBI Taxonomy" id="109957"/>
    <lineage>
        <taxon>Eukaryota</taxon>
        <taxon>Fungi</taxon>
        <taxon>Fungi incertae sedis</taxon>
        <taxon>Chytridiomycota</taxon>
        <taxon>Chytridiomycota incertae sedis</taxon>
        <taxon>Chytridiomycetes</taxon>
        <taxon>Chytridiales</taxon>
        <taxon>Chytriomycetaceae</taxon>
        <taxon>Physocladia</taxon>
    </lineage>
</organism>
<dbReference type="Pfam" id="PF00664">
    <property type="entry name" value="ABC_membrane"/>
    <property type="match status" value="1"/>
</dbReference>
<keyword evidence="3" id="KW-0813">Transport</keyword>
<evidence type="ECO:0000256" key="5">
    <source>
        <dbReference type="ARBA" id="ARBA00022741"/>
    </source>
</evidence>
<dbReference type="InterPro" id="IPR011527">
    <property type="entry name" value="ABC1_TM_dom"/>
</dbReference>
<evidence type="ECO:0000256" key="3">
    <source>
        <dbReference type="ARBA" id="ARBA00022448"/>
    </source>
</evidence>
<evidence type="ECO:0000256" key="1">
    <source>
        <dbReference type="ARBA" id="ARBA00004141"/>
    </source>
</evidence>
<keyword evidence="11" id="KW-1185">Reference proteome</keyword>
<evidence type="ECO:0000256" key="6">
    <source>
        <dbReference type="ARBA" id="ARBA00022840"/>
    </source>
</evidence>
<dbReference type="GO" id="GO:0016020">
    <property type="term" value="C:membrane"/>
    <property type="evidence" value="ECO:0007669"/>
    <property type="project" value="UniProtKB-SubCell"/>
</dbReference>
<dbReference type="AlphaFoldDB" id="A0AAD5X5R8"/>
<evidence type="ECO:0000259" key="9">
    <source>
        <dbReference type="PROSITE" id="PS50929"/>
    </source>
</evidence>
<dbReference type="Proteomes" id="UP001211907">
    <property type="component" value="Unassembled WGS sequence"/>
</dbReference>
<keyword evidence="5" id="KW-0547">Nucleotide-binding</keyword>